<accession>A0A6G9Z007</accession>
<evidence type="ECO:0000313" key="2">
    <source>
        <dbReference type="EMBL" id="QIS18546.1"/>
    </source>
</evidence>
<dbReference type="EMBL" id="CP046173">
    <property type="protein sequence ID" value="QIS18546.1"/>
    <property type="molecule type" value="Genomic_DNA"/>
</dbReference>
<evidence type="ECO:0008006" key="4">
    <source>
        <dbReference type="Google" id="ProtNLM"/>
    </source>
</evidence>
<evidence type="ECO:0000256" key="1">
    <source>
        <dbReference type="SAM" id="MobiDB-lite"/>
    </source>
</evidence>
<dbReference type="InterPro" id="IPR036894">
    <property type="entry name" value="YbaB-like_sf"/>
</dbReference>
<name>A0A6G9Z007_9NOCA</name>
<feature type="region of interest" description="Disordered" evidence="1">
    <location>
        <begin position="99"/>
        <end position="126"/>
    </location>
</feature>
<sequence length="144" mass="16240">MMNIQEWEQQLQQDIAEIRRNGEDLANAVAAVRGRGMMQNVLIEVDADGDITNLQISPAAMRWTSAQLTSVILDCHRKARADASAKVVRIARKADPRISRQLQQLHGASEASQPERRPMTEAEIQAADDEYFERMNRLGWRGGQ</sequence>
<protein>
    <recommendedName>
        <fullName evidence="4">YbaB/EbfC family DNA-binding protein</fullName>
    </recommendedName>
</protein>
<dbReference type="Proteomes" id="UP000500953">
    <property type="component" value="Chromosome"/>
</dbReference>
<gene>
    <name evidence="2" type="ORF">F6W96_09835</name>
</gene>
<dbReference type="AlphaFoldDB" id="A0A6G9Z007"/>
<organism evidence="2 3">
    <name type="scientific">Nocardia terpenica</name>
    <dbReference type="NCBI Taxonomy" id="455432"/>
    <lineage>
        <taxon>Bacteria</taxon>
        <taxon>Bacillati</taxon>
        <taxon>Actinomycetota</taxon>
        <taxon>Actinomycetes</taxon>
        <taxon>Mycobacteriales</taxon>
        <taxon>Nocardiaceae</taxon>
        <taxon>Nocardia</taxon>
    </lineage>
</organism>
<reference evidence="2 3" key="1">
    <citation type="journal article" date="2019" name="ACS Chem. Biol.">
        <title>Identification and Mobilization of a Cryptic Antibiotic Biosynthesis Gene Locus from a Human-Pathogenic Nocardia Isolate.</title>
        <authorList>
            <person name="Herisse M."/>
            <person name="Ishida K."/>
            <person name="Porter J.L."/>
            <person name="Howden B."/>
            <person name="Hertweck C."/>
            <person name="Stinear T.P."/>
            <person name="Pidot S.J."/>
        </authorList>
    </citation>
    <scope>NUCLEOTIDE SEQUENCE [LARGE SCALE GENOMIC DNA]</scope>
    <source>
        <strain evidence="2 3">AUSMDU00012715</strain>
    </source>
</reference>
<evidence type="ECO:0000313" key="3">
    <source>
        <dbReference type="Proteomes" id="UP000500953"/>
    </source>
</evidence>
<proteinExistence type="predicted"/>
<feature type="compositionally biased region" description="Polar residues" evidence="1">
    <location>
        <begin position="100"/>
        <end position="112"/>
    </location>
</feature>
<dbReference type="Gene3D" id="3.30.1310.10">
    <property type="entry name" value="Nucleoid-associated protein YbaB-like domain"/>
    <property type="match status" value="1"/>
</dbReference>